<evidence type="ECO:0000259" key="1">
    <source>
        <dbReference type="Pfam" id="PF04266"/>
    </source>
</evidence>
<dbReference type="Pfam" id="PF04266">
    <property type="entry name" value="ASCH"/>
    <property type="match status" value="1"/>
</dbReference>
<dbReference type="EMBL" id="AEAH01000541">
    <property type="protein sequence ID" value="EGH29576.1"/>
    <property type="molecule type" value="Genomic_DNA"/>
</dbReference>
<dbReference type="InterPro" id="IPR007374">
    <property type="entry name" value="ASCH_domain"/>
</dbReference>
<feature type="non-terminal residue" evidence="2">
    <location>
        <position position="1"/>
    </location>
</feature>
<protein>
    <recommendedName>
        <fullName evidence="1">ASCH domain-containing protein</fullName>
    </recommendedName>
</protein>
<gene>
    <name evidence="2" type="ORF">PSYJA_11580</name>
</gene>
<dbReference type="SUPFAM" id="SSF88697">
    <property type="entry name" value="PUA domain-like"/>
    <property type="match status" value="1"/>
</dbReference>
<sequence length="104" mass="11739">EKTLEVRRWHPDLDPSEDLLLIENGRFLHIDGDEDDDGIAVAIVRVKAVRPFALVDMQAACASYFQDGWLAWELSDLRPVTHPVIIRAARGIYEVDFLFSDGGC</sequence>
<evidence type="ECO:0000313" key="2">
    <source>
        <dbReference type="EMBL" id="EGH29576.1"/>
    </source>
</evidence>
<reference evidence="2 3" key="1">
    <citation type="journal article" date="2011" name="PLoS Pathog.">
        <title>Dynamic evolution of pathogenicity revealed by sequencing and comparative genomics of 19 Pseudomonas syringae isolates.</title>
        <authorList>
            <person name="Baltrus D.A."/>
            <person name="Nishimura M.T."/>
            <person name="Romanchuk A."/>
            <person name="Chang J.H."/>
            <person name="Mukhtar M.S."/>
            <person name="Cherkis K."/>
            <person name="Roach J."/>
            <person name="Grant S.R."/>
            <person name="Jones C.D."/>
            <person name="Dangl J.L."/>
        </authorList>
    </citation>
    <scope>NUCLEOTIDE SEQUENCE [LARGE SCALE GENOMIC DNA]</scope>
    <source>
        <strain evidence="3">M301072PT</strain>
    </source>
</reference>
<accession>F3FH90</accession>
<dbReference type="InterPro" id="IPR015947">
    <property type="entry name" value="PUA-like_sf"/>
</dbReference>
<dbReference type="HOGENOM" id="CLU_2242318_0_0_6"/>
<evidence type="ECO:0000313" key="3">
    <source>
        <dbReference type="Proteomes" id="UP000004471"/>
    </source>
</evidence>
<name>F3FH90_PSESX</name>
<organism evidence="2 3">
    <name type="scientific">Pseudomonas syringae pv. japonica str. M301072</name>
    <dbReference type="NCBI Taxonomy" id="629262"/>
    <lineage>
        <taxon>Bacteria</taxon>
        <taxon>Pseudomonadati</taxon>
        <taxon>Pseudomonadota</taxon>
        <taxon>Gammaproteobacteria</taxon>
        <taxon>Pseudomonadales</taxon>
        <taxon>Pseudomonadaceae</taxon>
        <taxon>Pseudomonas</taxon>
        <taxon>Pseudomonas syringae</taxon>
    </lineage>
</organism>
<comment type="caution">
    <text evidence="2">The sequence shown here is derived from an EMBL/GenBank/DDBJ whole genome shotgun (WGS) entry which is preliminary data.</text>
</comment>
<dbReference type="Proteomes" id="UP000004471">
    <property type="component" value="Unassembled WGS sequence"/>
</dbReference>
<dbReference type="AlphaFoldDB" id="F3FH90"/>
<feature type="domain" description="ASCH" evidence="1">
    <location>
        <begin position="1"/>
        <end position="79"/>
    </location>
</feature>
<proteinExistence type="predicted"/>